<protein>
    <submittedName>
        <fullName evidence="1">Uncharacterized protein</fullName>
    </submittedName>
</protein>
<name>A0A0C3G9S7_PILCF</name>
<dbReference type="EMBL" id="KN832977">
    <property type="protein sequence ID" value="KIM88489.1"/>
    <property type="molecule type" value="Genomic_DNA"/>
</dbReference>
<proteinExistence type="predicted"/>
<organism evidence="1 2">
    <name type="scientific">Piloderma croceum (strain F 1598)</name>
    <dbReference type="NCBI Taxonomy" id="765440"/>
    <lineage>
        <taxon>Eukaryota</taxon>
        <taxon>Fungi</taxon>
        <taxon>Dikarya</taxon>
        <taxon>Basidiomycota</taxon>
        <taxon>Agaricomycotina</taxon>
        <taxon>Agaricomycetes</taxon>
        <taxon>Agaricomycetidae</taxon>
        <taxon>Atheliales</taxon>
        <taxon>Atheliaceae</taxon>
        <taxon>Piloderma</taxon>
    </lineage>
</organism>
<dbReference type="Proteomes" id="UP000054166">
    <property type="component" value="Unassembled WGS sequence"/>
</dbReference>
<dbReference type="InParanoid" id="A0A0C3G9S7"/>
<sequence>MSYYADANLDTFTRLNLGAKAEQTLGLSRTWTCYRFEHSLVSRSISEASLAKRRISDDGERLCSGVH</sequence>
<reference evidence="1 2" key="1">
    <citation type="submission" date="2014-04" db="EMBL/GenBank/DDBJ databases">
        <authorList>
            <consortium name="DOE Joint Genome Institute"/>
            <person name="Kuo A."/>
            <person name="Tarkka M."/>
            <person name="Buscot F."/>
            <person name="Kohler A."/>
            <person name="Nagy L.G."/>
            <person name="Floudas D."/>
            <person name="Copeland A."/>
            <person name="Barry K.W."/>
            <person name="Cichocki N."/>
            <person name="Veneault-Fourrey C."/>
            <person name="LaButti K."/>
            <person name="Lindquist E.A."/>
            <person name="Lipzen A."/>
            <person name="Lundell T."/>
            <person name="Morin E."/>
            <person name="Murat C."/>
            <person name="Sun H."/>
            <person name="Tunlid A."/>
            <person name="Henrissat B."/>
            <person name="Grigoriev I.V."/>
            <person name="Hibbett D.S."/>
            <person name="Martin F."/>
            <person name="Nordberg H.P."/>
            <person name="Cantor M.N."/>
            <person name="Hua S.X."/>
        </authorList>
    </citation>
    <scope>NUCLEOTIDE SEQUENCE [LARGE SCALE GENOMIC DNA]</scope>
    <source>
        <strain evidence="1 2">F 1598</strain>
    </source>
</reference>
<dbReference type="AlphaFoldDB" id="A0A0C3G9S7"/>
<evidence type="ECO:0000313" key="1">
    <source>
        <dbReference type="EMBL" id="KIM88489.1"/>
    </source>
</evidence>
<evidence type="ECO:0000313" key="2">
    <source>
        <dbReference type="Proteomes" id="UP000054166"/>
    </source>
</evidence>
<dbReference type="HOGENOM" id="CLU_2813269_0_0_1"/>
<reference evidence="2" key="2">
    <citation type="submission" date="2015-01" db="EMBL/GenBank/DDBJ databases">
        <title>Evolutionary Origins and Diversification of the Mycorrhizal Mutualists.</title>
        <authorList>
            <consortium name="DOE Joint Genome Institute"/>
            <consortium name="Mycorrhizal Genomics Consortium"/>
            <person name="Kohler A."/>
            <person name="Kuo A."/>
            <person name="Nagy L.G."/>
            <person name="Floudas D."/>
            <person name="Copeland A."/>
            <person name="Barry K.W."/>
            <person name="Cichocki N."/>
            <person name="Veneault-Fourrey C."/>
            <person name="LaButti K."/>
            <person name="Lindquist E.A."/>
            <person name="Lipzen A."/>
            <person name="Lundell T."/>
            <person name="Morin E."/>
            <person name="Murat C."/>
            <person name="Riley R."/>
            <person name="Ohm R."/>
            <person name="Sun H."/>
            <person name="Tunlid A."/>
            <person name="Henrissat B."/>
            <person name="Grigoriev I.V."/>
            <person name="Hibbett D.S."/>
            <person name="Martin F."/>
        </authorList>
    </citation>
    <scope>NUCLEOTIDE SEQUENCE [LARGE SCALE GENOMIC DNA]</scope>
    <source>
        <strain evidence="2">F 1598</strain>
    </source>
</reference>
<keyword evidence="2" id="KW-1185">Reference proteome</keyword>
<accession>A0A0C3G9S7</accession>
<gene>
    <name evidence="1" type="ORF">PILCRDRAFT_814387</name>
</gene>